<dbReference type="Proteomes" id="UP000327013">
    <property type="component" value="Unassembled WGS sequence"/>
</dbReference>
<evidence type="ECO:0000313" key="3">
    <source>
        <dbReference type="Proteomes" id="UP000327013"/>
    </source>
</evidence>
<accession>A0A5N6KV85</accession>
<feature type="region of interest" description="Disordered" evidence="1">
    <location>
        <begin position="77"/>
        <end position="103"/>
    </location>
</feature>
<dbReference type="EMBL" id="VIBQ01000014">
    <property type="protein sequence ID" value="KAB8349431.1"/>
    <property type="molecule type" value="Genomic_DNA"/>
</dbReference>
<evidence type="ECO:0000256" key="1">
    <source>
        <dbReference type="SAM" id="MobiDB-lite"/>
    </source>
</evidence>
<dbReference type="AlphaFoldDB" id="A0A5N6KV85"/>
<protein>
    <submittedName>
        <fullName evidence="2">Uncharacterized protein</fullName>
    </submittedName>
</protein>
<gene>
    <name evidence="2" type="ORF">FH972_023458</name>
</gene>
<proteinExistence type="predicted"/>
<sequence length="103" mass="11923">MQVRYEPEAIPNLFKLAKSKPERHRLCTGRWQVHPSHVKGKWRMAHADQKVETCYSSLAHRSTASMTGLCSTIHEKDLHPPSRHLRQSTMLGRPGLSERRLQE</sequence>
<comment type="caution">
    <text evidence="2">The sequence shown here is derived from an EMBL/GenBank/DDBJ whole genome shotgun (WGS) entry which is preliminary data.</text>
</comment>
<organism evidence="2 3">
    <name type="scientific">Carpinus fangiana</name>
    <dbReference type="NCBI Taxonomy" id="176857"/>
    <lineage>
        <taxon>Eukaryota</taxon>
        <taxon>Viridiplantae</taxon>
        <taxon>Streptophyta</taxon>
        <taxon>Embryophyta</taxon>
        <taxon>Tracheophyta</taxon>
        <taxon>Spermatophyta</taxon>
        <taxon>Magnoliopsida</taxon>
        <taxon>eudicotyledons</taxon>
        <taxon>Gunneridae</taxon>
        <taxon>Pentapetalae</taxon>
        <taxon>rosids</taxon>
        <taxon>fabids</taxon>
        <taxon>Fagales</taxon>
        <taxon>Betulaceae</taxon>
        <taxon>Carpinus</taxon>
    </lineage>
</organism>
<evidence type="ECO:0000313" key="2">
    <source>
        <dbReference type="EMBL" id="KAB8349431.1"/>
    </source>
</evidence>
<keyword evidence="3" id="KW-1185">Reference proteome</keyword>
<name>A0A5N6KV85_9ROSI</name>
<reference evidence="2 3" key="1">
    <citation type="submission" date="2019-06" db="EMBL/GenBank/DDBJ databases">
        <title>A chromosomal-level reference genome of Carpinus fangiana (Coryloideae, Betulaceae).</title>
        <authorList>
            <person name="Yang X."/>
            <person name="Wang Z."/>
            <person name="Zhang L."/>
            <person name="Hao G."/>
            <person name="Liu J."/>
            <person name="Yang Y."/>
        </authorList>
    </citation>
    <scope>NUCLEOTIDE SEQUENCE [LARGE SCALE GENOMIC DNA]</scope>
    <source>
        <strain evidence="2">Cfa_2016G</strain>
        <tissue evidence="2">Leaf</tissue>
    </source>
</reference>